<gene>
    <name evidence="2" type="ORF">UFOPK3444_01538</name>
</gene>
<organism evidence="2">
    <name type="scientific">freshwater metagenome</name>
    <dbReference type="NCBI Taxonomy" id="449393"/>
    <lineage>
        <taxon>unclassified sequences</taxon>
        <taxon>metagenomes</taxon>
        <taxon>ecological metagenomes</taxon>
    </lineage>
</organism>
<proteinExistence type="predicted"/>
<dbReference type="InterPro" id="IPR039448">
    <property type="entry name" value="Beta_helix"/>
</dbReference>
<accession>A0A6J7ELS1</accession>
<sequence>MHPHSPLLRPKTALASCVIAAVFIAASAAPSVAATRTWVSGVGDDANPCSRTAPCKTWAGAISKTDAGGVIDALDPGGFGAVTITKAITLDGSAAGGQAGTLVSSGMGVTISAGVNDRVTLRHMVIEGLVQTGSPGQIGVVIWGAGSVLLDDVEIHQFLLAGIYAAPLTGHPAVTVVNSTIADNTGPAIDVNPADGAKADVIVQGCTITTSSIGIQTFFNSRLWYRNNTIFANGFGVDQSMPGQLHDLGGNSVVGNTKAAKFHAVPSSVVFTGRRGKGIRAKFASTLAGTVTLRVIKSGHTLATIKGKVAVGAGSIVWNGKAGKTVAAKGTYTLAIAFKEPTGQTANYSIMGIVN</sequence>
<dbReference type="SUPFAM" id="SSF51126">
    <property type="entry name" value="Pectin lyase-like"/>
    <property type="match status" value="1"/>
</dbReference>
<dbReference type="Gene3D" id="2.160.20.10">
    <property type="entry name" value="Single-stranded right-handed beta-helix, Pectin lyase-like"/>
    <property type="match status" value="1"/>
</dbReference>
<dbReference type="InterPro" id="IPR011050">
    <property type="entry name" value="Pectin_lyase_fold/virulence"/>
</dbReference>
<dbReference type="AlphaFoldDB" id="A0A6J7ELS1"/>
<dbReference type="InterPro" id="IPR012334">
    <property type="entry name" value="Pectin_lyas_fold"/>
</dbReference>
<feature type="domain" description="Right handed beta helix" evidence="1">
    <location>
        <begin position="139"/>
        <end position="238"/>
    </location>
</feature>
<reference evidence="2" key="1">
    <citation type="submission" date="2020-05" db="EMBL/GenBank/DDBJ databases">
        <authorList>
            <person name="Chiriac C."/>
            <person name="Salcher M."/>
            <person name="Ghai R."/>
            <person name="Kavagutti S V."/>
        </authorList>
    </citation>
    <scope>NUCLEOTIDE SEQUENCE</scope>
</reference>
<protein>
    <submittedName>
        <fullName evidence="2">Unannotated protein</fullName>
    </submittedName>
</protein>
<evidence type="ECO:0000259" key="1">
    <source>
        <dbReference type="Pfam" id="PF13229"/>
    </source>
</evidence>
<name>A0A6J7ELS1_9ZZZZ</name>
<dbReference type="EMBL" id="CAFBLU010000043">
    <property type="protein sequence ID" value="CAB4882140.1"/>
    <property type="molecule type" value="Genomic_DNA"/>
</dbReference>
<dbReference type="Pfam" id="PF13229">
    <property type="entry name" value="Beta_helix"/>
    <property type="match status" value="1"/>
</dbReference>
<evidence type="ECO:0000313" key="2">
    <source>
        <dbReference type="EMBL" id="CAB4882140.1"/>
    </source>
</evidence>